<evidence type="ECO:0000256" key="4">
    <source>
        <dbReference type="ARBA" id="ARBA00023306"/>
    </source>
</evidence>
<dbReference type="InterPro" id="IPR016098">
    <property type="entry name" value="CAP/MinC_C"/>
</dbReference>
<keyword evidence="3 6" id="KW-0717">Septation</keyword>
<accession>A0AAW9KAT5</accession>
<dbReference type="Gene3D" id="3.30.160.540">
    <property type="match status" value="1"/>
</dbReference>
<evidence type="ECO:0000256" key="6">
    <source>
        <dbReference type="HAMAP-Rule" id="MF_00267"/>
    </source>
</evidence>
<feature type="domain" description="Septum site-determining protein MinC N-terminal" evidence="8">
    <location>
        <begin position="5"/>
        <end position="86"/>
    </location>
</feature>
<dbReference type="InterPro" id="IPR005526">
    <property type="entry name" value="Septum_form_inhib_MinC_C"/>
</dbReference>
<dbReference type="Gene3D" id="2.160.20.70">
    <property type="match status" value="1"/>
</dbReference>
<comment type="similarity">
    <text evidence="1 6">Belongs to the MinC family.</text>
</comment>
<dbReference type="RefSeq" id="WP_010050444.1">
    <property type="nucleotide sequence ID" value="NZ_BJOJ01000003.1"/>
</dbReference>
<dbReference type="InterPro" id="IPR013033">
    <property type="entry name" value="MinC"/>
</dbReference>
<comment type="subunit">
    <text evidence="5 6">Interacts with MinD and FtsZ.</text>
</comment>
<evidence type="ECO:0000313" key="9">
    <source>
        <dbReference type="EMBL" id="MDZ5760206.1"/>
    </source>
</evidence>
<evidence type="ECO:0000256" key="2">
    <source>
        <dbReference type="ARBA" id="ARBA00022618"/>
    </source>
</evidence>
<evidence type="ECO:0000256" key="1">
    <source>
        <dbReference type="ARBA" id="ARBA00006291"/>
    </source>
</evidence>
<comment type="function">
    <text evidence="6">Cell division inhibitor that blocks the formation of polar Z ring septums. Rapidly oscillates between the poles of the cell to destabilize FtsZ filaments that have formed before they mature into polar Z rings. Prevents FtsZ polymerization.</text>
</comment>
<dbReference type="HAMAP" id="MF_00267">
    <property type="entry name" value="MinC"/>
    <property type="match status" value="1"/>
</dbReference>
<dbReference type="GO" id="GO:0000902">
    <property type="term" value="P:cell morphogenesis"/>
    <property type="evidence" value="ECO:0007669"/>
    <property type="project" value="InterPro"/>
</dbReference>
<name>A0AAW9KAT5_CARML</name>
<dbReference type="GeneID" id="83606416"/>
<keyword evidence="4 6" id="KW-0131">Cell cycle</keyword>
<dbReference type="GO" id="GO:0000917">
    <property type="term" value="P:division septum assembly"/>
    <property type="evidence" value="ECO:0007669"/>
    <property type="project" value="UniProtKB-KW"/>
</dbReference>
<dbReference type="SUPFAM" id="SSF63848">
    <property type="entry name" value="Cell-division inhibitor MinC, C-terminal domain"/>
    <property type="match status" value="1"/>
</dbReference>
<evidence type="ECO:0000259" key="8">
    <source>
        <dbReference type="Pfam" id="PF22642"/>
    </source>
</evidence>
<gene>
    <name evidence="6" type="primary">minC</name>
    <name evidence="9" type="ORF">RAK27_16330</name>
</gene>
<evidence type="ECO:0000256" key="3">
    <source>
        <dbReference type="ARBA" id="ARBA00023210"/>
    </source>
</evidence>
<dbReference type="GO" id="GO:1901891">
    <property type="term" value="P:regulation of cell septum assembly"/>
    <property type="evidence" value="ECO:0007669"/>
    <property type="project" value="InterPro"/>
</dbReference>
<evidence type="ECO:0000256" key="5">
    <source>
        <dbReference type="ARBA" id="ARBA00046874"/>
    </source>
</evidence>
<evidence type="ECO:0000259" key="7">
    <source>
        <dbReference type="Pfam" id="PF03775"/>
    </source>
</evidence>
<dbReference type="EMBL" id="JAVBVO010000005">
    <property type="protein sequence ID" value="MDZ5760206.1"/>
    <property type="molecule type" value="Genomic_DNA"/>
</dbReference>
<dbReference type="PANTHER" id="PTHR34108">
    <property type="entry name" value="SEPTUM SITE-DETERMINING PROTEIN MINC"/>
    <property type="match status" value="1"/>
</dbReference>
<dbReference type="PANTHER" id="PTHR34108:SF1">
    <property type="entry name" value="SEPTUM SITE-DETERMINING PROTEIN MINC"/>
    <property type="match status" value="1"/>
</dbReference>
<evidence type="ECO:0000313" key="10">
    <source>
        <dbReference type="Proteomes" id="UP001290462"/>
    </source>
</evidence>
<organism evidence="9 10">
    <name type="scientific">Carnobacterium maltaromaticum</name>
    <name type="common">Carnobacterium piscicola</name>
    <dbReference type="NCBI Taxonomy" id="2751"/>
    <lineage>
        <taxon>Bacteria</taxon>
        <taxon>Bacillati</taxon>
        <taxon>Bacillota</taxon>
        <taxon>Bacilli</taxon>
        <taxon>Lactobacillales</taxon>
        <taxon>Carnobacteriaceae</taxon>
        <taxon>Carnobacterium</taxon>
    </lineage>
</organism>
<dbReference type="Pfam" id="PF03775">
    <property type="entry name" value="MinC_C"/>
    <property type="match status" value="1"/>
</dbReference>
<comment type="caution">
    <text evidence="9">The sequence shown here is derived from an EMBL/GenBank/DDBJ whole genome shotgun (WGS) entry which is preliminary data.</text>
</comment>
<reference evidence="9" key="1">
    <citation type="submission" date="2023-08" db="EMBL/GenBank/DDBJ databases">
        <title>Genomic characterization of piscicolin 126 produced by Carnobacterium maltaromaticum CM22 strain isolated from salmon (Salmo salar).</title>
        <authorList>
            <person name="Gonzalez-Gragera E."/>
            <person name="Garcia-Lopez J.D."/>
            <person name="Teso-Perez C."/>
            <person name="Gimenez-Hernandez I."/>
            <person name="Peralta-Sanchez J.M."/>
            <person name="Valdivia E."/>
            <person name="Montalban-Lopez M."/>
            <person name="Martin-Platero A.M."/>
            <person name="Banos A."/>
            <person name="Martinez-Bueno M."/>
        </authorList>
    </citation>
    <scope>NUCLEOTIDE SEQUENCE</scope>
    <source>
        <strain evidence="9">CM22</strain>
    </source>
</reference>
<dbReference type="InterPro" id="IPR055219">
    <property type="entry name" value="MinC_N_1"/>
</dbReference>
<proteinExistence type="inferred from homology"/>
<dbReference type="AlphaFoldDB" id="A0AAW9KAT5"/>
<dbReference type="Proteomes" id="UP001290462">
    <property type="component" value="Unassembled WGS sequence"/>
</dbReference>
<feature type="domain" description="Septum formation inhibitor MinC C-terminal" evidence="7">
    <location>
        <begin position="110"/>
        <end position="201"/>
    </location>
</feature>
<sequence>MKQSVTLKGTKDGFVLTLDESVAFETVLSDLDQLLEKLHSENKEQKEVQKGISLEVKTGMRLFSEDEKAKITEKISSKSQFQLKKISAEVLTYQQATEWHESNSLQMEIQTIRSGQVLQAPGDILLIGKIHPGGTIRASGSIFILGELLGLAHAGFDGDNEAIVVADFQTDAQIRIAESVQIIENKAKNQAGTDEKQFAYINDLHILDFEGLDKLRTIRPKMGKVTGGLF</sequence>
<dbReference type="Pfam" id="PF22642">
    <property type="entry name" value="MinC_N_1"/>
    <property type="match status" value="1"/>
</dbReference>
<protein>
    <recommendedName>
        <fullName evidence="6">Probable septum site-determining protein MinC</fullName>
    </recommendedName>
</protein>
<dbReference type="InterPro" id="IPR036145">
    <property type="entry name" value="MinC_C_sf"/>
</dbReference>
<keyword evidence="2 6" id="KW-0132">Cell division</keyword>